<organism evidence="2 3">
    <name type="scientific">Jaapia argillacea MUCL 33604</name>
    <dbReference type="NCBI Taxonomy" id="933084"/>
    <lineage>
        <taxon>Eukaryota</taxon>
        <taxon>Fungi</taxon>
        <taxon>Dikarya</taxon>
        <taxon>Basidiomycota</taxon>
        <taxon>Agaricomycotina</taxon>
        <taxon>Agaricomycetes</taxon>
        <taxon>Agaricomycetidae</taxon>
        <taxon>Jaapiales</taxon>
        <taxon>Jaapiaceae</taxon>
        <taxon>Jaapia</taxon>
    </lineage>
</organism>
<feature type="compositionally biased region" description="Pro residues" evidence="1">
    <location>
        <begin position="22"/>
        <end position="31"/>
    </location>
</feature>
<name>A0A067Q2S0_9AGAM</name>
<accession>A0A067Q2S0</accession>
<feature type="region of interest" description="Disordered" evidence="1">
    <location>
        <begin position="1"/>
        <end position="52"/>
    </location>
</feature>
<dbReference type="AlphaFoldDB" id="A0A067Q2S0"/>
<keyword evidence="3" id="KW-1185">Reference proteome</keyword>
<dbReference type="HOGENOM" id="CLU_032490_1_0_1"/>
<dbReference type="Gene3D" id="3.40.50.1820">
    <property type="entry name" value="alpha/beta hydrolase"/>
    <property type="match status" value="1"/>
</dbReference>
<evidence type="ECO:0000313" key="2">
    <source>
        <dbReference type="EMBL" id="KDQ56886.1"/>
    </source>
</evidence>
<gene>
    <name evidence="2" type="ORF">JAAARDRAFT_132330</name>
</gene>
<dbReference type="InParanoid" id="A0A067Q2S0"/>
<feature type="region of interest" description="Disordered" evidence="1">
    <location>
        <begin position="65"/>
        <end position="84"/>
    </location>
</feature>
<dbReference type="InterPro" id="IPR029058">
    <property type="entry name" value="AB_hydrolase_fold"/>
</dbReference>
<dbReference type="EMBL" id="KL197721">
    <property type="protein sequence ID" value="KDQ56886.1"/>
    <property type="molecule type" value="Genomic_DNA"/>
</dbReference>
<protein>
    <submittedName>
        <fullName evidence="2">Uncharacterized protein</fullName>
    </submittedName>
</protein>
<proteinExistence type="predicted"/>
<dbReference type="SUPFAM" id="SSF53474">
    <property type="entry name" value="alpha/beta-Hydrolases"/>
    <property type="match status" value="1"/>
</dbReference>
<reference evidence="3" key="1">
    <citation type="journal article" date="2014" name="Proc. Natl. Acad. Sci. U.S.A.">
        <title>Extensive sampling of basidiomycete genomes demonstrates inadequacy of the white-rot/brown-rot paradigm for wood decay fungi.</title>
        <authorList>
            <person name="Riley R."/>
            <person name="Salamov A.A."/>
            <person name="Brown D.W."/>
            <person name="Nagy L.G."/>
            <person name="Floudas D."/>
            <person name="Held B.W."/>
            <person name="Levasseur A."/>
            <person name="Lombard V."/>
            <person name="Morin E."/>
            <person name="Otillar R."/>
            <person name="Lindquist E.A."/>
            <person name="Sun H."/>
            <person name="LaButti K.M."/>
            <person name="Schmutz J."/>
            <person name="Jabbour D."/>
            <person name="Luo H."/>
            <person name="Baker S.E."/>
            <person name="Pisabarro A.G."/>
            <person name="Walton J.D."/>
            <person name="Blanchette R.A."/>
            <person name="Henrissat B."/>
            <person name="Martin F."/>
            <person name="Cullen D."/>
            <person name="Hibbett D.S."/>
            <person name="Grigoriev I.V."/>
        </authorList>
    </citation>
    <scope>NUCLEOTIDE SEQUENCE [LARGE SCALE GENOMIC DNA]</scope>
    <source>
        <strain evidence="3">MUCL 33604</strain>
    </source>
</reference>
<evidence type="ECO:0000256" key="1">
    <source>
        <dbReference type="SAM" id="MobiDB-lite"/>
    </source>
</evidence>
<sequence>MTTFSYPKPLTPVQWPSVNPRPLAPILPPPSQKSSHLPPLPSPPRPSSLEPLGYTLTTHIVPAAYPRSTPHVPVPDAPPNGTKQARKRHALSTMKEILDLKARSVSGDIEGESQEVYWICVNRYVRNSATKTSSTVWGGGRCREGVVTLFCAPAIGFPKEVWEPTLVHLLSLPQTYEVEEIWTWESIQTGDSALLNIGRLGGLYDWRDNARDILNFLLHYLPPSGLTKLPTHLPLLPLSISEKRKSSGFGDGRVLMVVGHSFGACTTALAAHTHPRLFSSLLLVDPVVFPVGRYHDKFRDAYLLGALMRKERWGSREDAYNHLKKSLVCGCWDKEVLKVYVECGMTEAGEGEGGGVRLKTSAIQEAVMFSETQVSYELFELMKDLDENIELRWVMPGNAYSQTWLGGPEMSHRVWSRLSNASNVAISSAGHLACISSCLLSANC</sequence>
<dbReference type="OrthoDB" id="94039at2759"/>
<evidence type="ECO:0000313" key="3">
    <source>
        <dbReference type="Proteomes" id="UP000027265"/>
    </source>
</evidence>
<dbReference type="STRING" id="933084.A0A067Q2S0"/>
<dbReference type="Proteomes" id="UP000027265">
    <property type="component" value="Unassembled WGS sequence"/>
</dbReference>